<evidence type="ECO:0000256" key="1">
    <source>
        <dbReference type="ARBA" id="ARBA00022741"/>
    </source>
</evidence>
<evidence type="ECO:0000313" key="10">
    <source>
        <dbReference type="EMBL" id="ATW23590.1"/>
    </source>
</evidence>
<dbReference type="InterPro" id="IPR013815">
    <property type="entry name" value="ATP_grasp_subdomain_1"/>
</dbReference>
<evidence type="ECO:0000256" key="7">
    <source>
        <dbReference type="ARBA" id="ARBA00076136"/>
    </source>
</evidence>
<dbReference type="Pfam" id="PF01326">
    <property type="entry name" value="PPDK_N"/>
    <property type="match status" value="1"/>
</dbReference>
<keyword evidence="10" id="KW-0670">Pyruvate</keyword>
<dbReference type="Gene3D" id="3.30.470.20">
    <property type="entry name" value="ATP-grasp fold, B domain"/>
    <property type="match status" value="1"/>
</dbReference>
<dbReference type="Pfam" id="PF00391">
    <property type="entry name" value="PEP-utilizers"/>
    <property type="match status" value="1"/>
</dbReference>
<dbReference type="KEGG" id="fwa:DCMF_01170"/>
<dbReference type="EC" id="2.7.9.6" evidence="5"/>
<evidence type="ECO:0000256" key="6">
    <source>
        <dbReference type="ARBA" id="ARBA00074400"/>
    </source>
</evidence>
<dbReference type="InterPro" id="IPR036637">
    <property type="entry name" value="Phosphohistidine_dom_sf"/>
</dbReference>
<comment type="similarity">
    <text evidence="4">Belongs to the rifampicin phosphotransferase family.</text>
</comment>
<dbReference type="OrthoDB" id="9765468at2"/>
<dbReference type="NCBIfam" id="NF004877">
    <property type="entry name" value="PRK06241.1-2"/>
    <property type="match status" value="1"/>
</dbReference>
<dbReference type="RefSeq" id="WP_148132740.1">
    <property type="nucleotide sequence ID" value="NZ_CP017634.1"/>
</dbReference>
<evidence type="ECO:0000256" key="2">
    <source>
        <dbReference type="ARBA" id="ARBA00022840"/>
    </source>
</evidence>
<dbReference type="Proteomes" id="UP000323521">
    <property type="component" value="Chromosome"/>
</dbReference>
<protein>
    <recommendedName>
        <fullName evidence="6">Rifampicin phosphotransferase</fullName>
        <ecNumber evidence="5">2.7.9.6</ecNumber>
    </recommendedName>
    <alternativeName>
        <fullName evidence="7">Rifampin phosphotransferase</fullName>
    </alternativeName>
</protein>
<dbReference type="EMBL" id="CP017634">
    <property type="protein sequence ID" value="ATW23590.1"/>
    <property type="molecule type" value="Genomic_DNA"/>
</dbReference>
<dbReference type="SUPFAM" id="SSF52009">
    <property type="entry name" value="Phosphohistidine domain"/>
    <property type="match status" value="1"/>
</dbReference>
<name>A0A3G1KMB5_FORW1</name>
<dbReference type="FunFam" id="3.30.1490.20:FF:000010">
    <property type="entry name" value="Phosphoenolpyruvate synthase"/>
    <property type="match status" value="1"/>
</dbReference>
<dbReference type="GO" id="GO:0016301">
    <property type="term" value="F:kinase activity"/>
    <property type="evidence" value="ECO:0007669"/>
    <property type="project" value="InterPro"/>
</dbReference>
<dbReference type="SUPFAM" id="SSF56059">
    <property type="entry name" value="Glutathione synthetase ATP-binding domain-like"/>
    <property type="match status" value="1"/>
</dbReference>
<feature type="domain" description="Pyruvate phosphate dikinase AMP/ATP-binding" evidence="9">
    <location>
        <begin position="18"/>
        <end position="335"/>
    </location>
</feature>
<dbReference type="InterPro" id="IPR002192">
    <property type="entry name" value="PPDK_AMP/ATP-bd"/>
</dbReference>
<keyword evidence="2" id="KW-0067">ATP-binding</keyword>
<evidence type="ECO:0000313" key="11">
    <source>
        <dbReference type="Proteomes" id="UP000323521"/>
    </source>
</evidence>
<accession>A0A3G1KMB5</accession>
<reference evidence="10 11" key="1">
    <citation type="submission" date="2016-10" db="EMBL/GenBank/DDBJ databases">
        <title>Complete Genome Sequence of Peptococcaceae strain DCMF.</title>
        <authorList>
            <person name="Edwards R.J."/>
            <person name="Holland S.I."/>
            <person name="Deshpande N.P."/>
            <person name="Wong Y.K."/>
            <person name="Ertan H."/>
            <person name="Manefield M."/>
            <person name="Russell T.L."/>
            <person name="Lee M.J."/>
        </authorList>
    </citation>
    <scope>NUCLEOTIDE SEQUENCE [LARGE SCALE GENOMIC DNA]</scope>
    <source>
        <strain evidence="10 11">DCMF</strain>
    </source>
</reference>
<evidence type="ECO:0000259" key="9">
    <source>
        <dbReference type="Pfam" id="PF01326"/>
    </source>
</evidence>
<dbReference type="FunFam" id="3.50.30.10:FF:000007">
    <property type="entry name" value="Phosphoenolpyruvate synthase"/>
    <property type="match status" value="1"/>
</dbReference>
<dbReference type="NCBIfam" id="NF004879">
    <property type="entry name" value="PRK06241.1-4"/>
    <property type="match status" value="1"/>
</dbReference>
<dbReference type="AlphaFoldDB" id="A0A3G1KMB5"/>
<dbReference type="PANTHER" id="PTHR43615:SF1">
    <property type="entry name" value="PPDK_N DOMAIN-CONTAINING PROTEIN"/>
    <property type="match status" value="1"/>
</dbReference>
<keyword evidence="1" id="KW-0547">Nucleotide-binding</keyword>
<sequence>MNAYVLSFQEIDKTKLAVVGGKGANLGELSRIEGITVPEGFCVTTEAYKRTIEQAPEFNALLEQLSLLNPEDRERVSEISGKIRSAIEETPIAKEIEEAVTRHLTALGDQNAYAVRSSATAEDLPTASFAGQQDTYLNIIGREAILKHISKCWASLFTDRAVIYRLQNNFDHNKVHLAVVIQKMVFPDAAGIMFTADPVTSNREVVSIDASFGLGEALVSGLVDADIYKVREGNIVSKKISAKKLAIYGLKEGGTKEVQLGPDKQNAQTLTDAQILEMEKTGRKIEAYFGRPQDIEWCMSWGHSSDPRDWPQREVHPLSSKGKFYIVQSRPITTLYPVPEVKDGKNHVYMSLGHQQMMTDVVKPLGLSFFPIWLKKITSDPMVEAGGRMYMDVSYELASPIASKIFVKSGLGSVDTLIQKALTNILKRKDYIKTLPRGKTTMGLSGGSMGQLISGFMQARKIERENDAHLLHKIINKHDAHVRDLEQRIDGKTGAGLFDFILRDMDEAFKTIVVDNSAAAIAGVLAPGWLKKHMEKWLNEKDVVDVLTQSLSNNVTAEMGLELLDVADVVRQYPAVLEYFQYASDATFFEELEKLDGGKTVSDSMRDYLSKFGVRCPGEIDITRTRWAEKPTMLIPLIINNIKNFEPGSHQIIFEQKRLEAERKEQELVEKLQKLPGGKQKAEKTKKKISVMRNFVGFREYPKYAMMQHFYVYKQAIKKEAALLVQTGVIQEPEDIYYLTFEELREVIRTNQLDYSIITKRKADYEVYEKLTPPRVMTSDGEIITGEYDTGDIPKSALIGVAVSSGVIEGQARIVLNLEDAHIEEGDILVTAFTDPSWTPLFVSIKGLVTEVGGMMTHGAVVAREYGIPAVVSVENATKLIKDGQKIRVNGTKGYVEILE</sequence>
<dbReference type="InterPro" id="IPR008279">
    <property type="entry name" value="PEP-util_enz_mobile_dom"/>
</dbReference>
<evidence type="ECO:0000256" key="4">
    <source>
        <dbReference type="ARBA" id="ARBA00061332"/>
    </source>
</evidence>
<gene>
    <name evidence="10" type="ORF">DCMF_01170</name>
</gene>
<comment type="catalytic activity">
    <reaction evidence="3">
        <text>rifampicin + ATP + H2O = 21-phosphorifampicin + AMP + phosphate + 2 H(+)</text>
        <dbReference type="Rhea" id="RHEA:56304"/>
        <dbReference type="ChEBI" id="CHEBI:15377"/>
        <dbReference type="ChEBI" id="CHEBI:15378"/>
        <dbReference type="ChEBI" id="CHEBI:30616"/>
        <dbReference type="ChEBI" id="CHEBI:43474"/>
        <dbReference type="ChEBI" id="CHEBI:71365"/>
        <dbReference type="ChEBI" id="CHEBI:140195"/>
        <dbReference type="ChEBI" id="CHEBI:456215"/>
        <dbReference type="EC" id="2.7.9.6"/>
    </reaction>
    <physiologicalReaction direction="left-to-right" evidence="3">
        <dbReference type="Rhea" id="RHEA:56305"/>
    </physiologicalReaction>
</comment>
<dbReference type="InterPro" id="IPR051549">
    <property type="entry name" value="PEP_Utilizing_Enz"/>
</dbReference>
<evidence type="ECO:0000256" key="5">
    <source>
        <dbReference type="ARBA" id="ARBA00066332"/>
    </source>
</evidence>
<proteinExistence type="inferred from homology"/>
<dbReference type="NCBIfam" id="NF004878">
    <property type="entry name" value="PRK06241.1-3"/>
    <property type="match status" value="1"/>
</dbReference>
<dbReference type="Gene3D" id="3.50.30.10">
    <property type="entry name" value="Phosphohistidine domain"/>
    <property type="match status" value="1"/>
</dbReference>
<dbReference type="NCBIfam" id="NF041857">
    <property type="entry name" value="RIF_Ptrans_rph"/>
    <property type="match status" value="1"/>
</dbReference>
<feature type="domain" description="PEP-utilising enzyme mobile" evidence="8">
    <location>
        <begin position="823"/>
        <end position="894"/>
    </location>
</feature>
<evidence type="ECO:0000259" key="8">
    <source>
        <dbReference type="Pfam" id="PF00391"/>
    </source>
</evidence>
<dbReference type="Gene3D" id="3.30.1490.20">
    <property type="entry name" value="ATP-grasp fold, A domain"/>
    <property type="match status" value="1"/>
</dbReference>
<dbReference type="GO" id="GO:0005524">
    <property type="term" value="F:ATP binding"/>
    <property type="evidence" value="ECO:0007669"/>
    <property type="project" value="UniProtKB-KW"/>
</dbReference>
<evidence type="ECO:0000256" key="3">
    <source>
        <dbReference type="ARBA" id="ARBA00051922"/>
    </source>
</evidence>
<organism evidence="10 11">
    <name type="scientific">Formimonas warabiya</name>
    <dbReference type="NCBI Taxonomy" id="1761012"/>
    <lineage>
        <taxon>Bacteria</taxon>
        <taxon>Bacillati</taxon>
        <taxon>Bacillota</taxon>
        <taxon>Clostridia</taxon>
        <taxon>Eubacteriales</taxon>
        <taxon>Peptococcaceae</taxon>
        <taxon>Candidatus Formimonas</taxon>
    </lineage>
</organism>
<dbReference type="PANTHER" id="PTHR43615">
    <property type="entry name" value="PHOSPHOENOLPYRUVATE SYNTHASE-RELATED"/>
    <property type="match status" value="1"/>
</dbReference>
<keyword evidence="11" id="KW-1185">Reference proteome</keyword>